<feature type="signal peptide" evidence="1">
    <location>
        <begin position="1"/>
        <end position="25"/>
    </location>
</feature>
<dbReference type="InterPro" id="IPR036582">
    <property type="entry name" value="Mao_N_sf"/>
</dbReference>
<feature type="chain" id="PRO_5008535540" evidence="1">
    <location>
        <begin position="26"/>
        <end position="1153"/>
    </location>
</feature>
<evidence type="ECO:0000256" key="1">
    <source>
        <dbReference type="SAM" id="SignalP"/>
    </source>
</evidence>
<evidence type="ECO:0000259" key="2">
    <source>
        <dbReference type="Pfam" id="PF07833"/>
    </source>
</evidence>
<dbReference type="KEGG" id="pib:BBD41_08145"/>
<sequence>MKRIWTALLAALLIVPFLFQSQAQAAVNISVVIDGVRLKTPQAPVMIQGRVMLPMRVIFEALDASVKWNQKTKTVTAVKDGTTIVLKINSKTATINGKTVSLDVPAKNLKGNTMVPVRFVSESLGEKIGWSSRTKTVTITTSSEPDIGFTGVNHVTLRDIGNAGDGRDLSVSFSKSSTESQVSHYRVFIVKQSQSLSLAEAQRLPSTAYTSVLPTGSDLSQTLSSSTRDTNGDLIQNNQPYKAYVLTVGNTSGNYALSPASPSLTLTNSNAVAAPTNVKASDVSNYGDGRDLSVSFTRAQSEGNISNYRVFVVKSKDAAKFDLAAAKAVASTNYTTVNKSSSSNTTLTTGFSSTSRDTSGEYIRSGVAYTVFVLSVSSNESAIPSKLSSGSTSITLSTGTTTVPSISQVTDVSDYGDGRDLRVSFNRVSNESSISGYRIFVVKESDYHNFSVSRANAINSSSYYTNVSKSSNNTLTLGSGARDVDGALIRNGVYYRVFVMALDNHSQSNNVLSSASSSIILTNNSYRVGTISSLYVSDVGNYGNGRDLEVSFNRASDESNISHYRVFVVKSSDYNYFDLSRAESLNSYYYTQVNKTGYNSYRLNLSSDSRDVDGALIRNGVSYRVYVMSYAYSGSNHALSSASSAITLSGNNQNVSPVSTPVVEDIGDNGNGSDLRVSFSRPSDEYYIDYYKVFVVKSSKSLSVNDATNNGYFTRVNKNSGYSVRLESNARDTDGDLIKNGTGYRVYVLSVGTYGVNAISPRSNEIKLQGKTQVGTATITSVSDAGNSGDASDLKVTFNKAADETNIREYRIMVVEASDAKNFKLDQANAVDKSDRYHYSPAGSSFDSTLRPGTKDVNGKDIRNKVPYHVFVLSVSYDGGSTNALSQPYGPIELEGTEVAVPADVYAGIEGNNGNAGDIKVRFTPANNAGTVREYRIMVVPDAKAFGEAEASLVKQGNYTPVAPPQGQYDSLLPVETKDVDGNPIKAGSTYRVFILVVADGTVSTKNKLSSSSQPFTIPSPTQVTDVKAELNGTGDKVKVSFKKAADERNIGEYRVFIVAKSEVNKFKADDAKNHVSGSIAVTGKDIAEELATKIDDLKDAKGEAIKPDTEYVVFVLSAAKDTKKPLSTTATQAPALSAPSKALVIKKTTTTS</sequence>
<protein>
    <submittedName>
        <fullName evidence="3">Copper amine oxidase</fullName>
    </submittedName>
</protein>
<reference evidence="3" key="1">
    <citation type="submission" date="2016-08" db="EMBL/GenBank/DDBJ databases">
        <title>Complete Genome Seqeunce of Paenibacillus sp. nov. IHBB 9852 from high altitute lake of Indian trans-Himalayas.</title>
        <authorList>
            <person name="Kiran S."/>
            <person name="Swarnkar M.K."/>
            <person name="Rana A."/>
            <person name="Tewari R."/>
            <person name="Gulati A."/>
        </authorList>
    </citation>
    <scope>NUCLEOTIDE SEQUENCE [LARGE SCALE GENOMIC DNA]</scope>
    <source>
        <strain evidence="3">IHBB 9852</strain>
    </source>
</reference>
<dbReference type="Pfam" id="PF07833">
    <property type="entry name" value="Cu_amine_oxidN1"/>
    <property type="match status" value="1"/>
</dbReference>
<keyword evidence="1" id="KW-0732">Signal</keyword>
<dbReference type="Gene3D" id="3.30.457.10">
    <property type="entry name" value="Copper amine oxidase-like, N-terminal domain"/>
    <property type="match status" value="1"/>
</dbReference>
<dbReference type="InterPro" id="IPR012854">
    <property type="entry name" value="Cu_amine_oxidase-like_N"/>
</dbReference>
<gene>
    <name evidence="3" type="ORF">BBD41_08145</name>
</gene>
<dbReference type="SUPFAM" id="SSF55383">
    <property type="entry name" value="Copper amine oxidase, domain N"/>
    <property type="match status" value="1"/>
</dbReference>
<dbReference type="EMBL" id="CP016809">
    <property type="protein sequence ID" value="ANY72555.1"/>
    <property type="molecule type" value="Genomic_DNA"/>
</dbReference>
<name>A0A1B2DXW4_9BACL</name>
<organism evidence="3">
    <name type="scientific">Paenibacillus ihbetae</name>
    <dbReference type="NCBI Taxonomy" id="1870820"/>
    <lineage>
        <taxon>Bacteria</taxon>
        <taxon>Bacillati</taxon>
        <taxon>Bacillota</taxon>
        <taxon>Bacilli</taxon>
        <taxon>Bacillales</taxon>
        <taxon>Paenibacillaceae</taxon>
        <taxon>Paenibacillus</taxon>
    </lineage>
</organism>
<proteinExistence type="predicted"/>
<feature type="domain" description="Copper amine oxidase-like N-terminal" evidence="2">
    <location>
        <begin position="32"/>
        <end position="139"/>
    </location>
</feature>
<dbReference type="RefSeq" id="WP_099477227.1">
    <property type="nucleotide sequence ID" value="NZ_CP016809.1"/>
</dbReference>
<accession>A0A1B2DXW4</accession>
<dbReference type="AlphaFoldDB" id="A0A1B2DXW4"/>
<evidence type="ECO:0000313" key="3">
    <source>
        <dbReference type="EMBL" id="ANY72555.1"/>
    </source>
</evidence>